<dbReference type="EMBL" id="PDCR01000034">
    <property type="protein sequence ID" value="PEG52270.1"/>
    <property type="molecule type" value="Genomic_DNA"/>
</dbReference>
<accession>A0A2A7NPS4</accession>
<dbReference type="OrthoDB" id="4378831at2"/>
<dbReference type="AlphaFoldDB" id="A0A2A7NPS4"/>
<organism evidence="2 3">
    <name type="scientific">Mycolicibacterium diernhoferi</name>
    <dbReference type="NCBI Taxonomy" id="1801"/>
    <lineage>
        <taxon>Bacteria</taxon>
        <taxon>Bacillati</taxon>
        <taxon>Actinomycetota</taxon>
        <taxon>Actinomycetes</taxon>
        <taxon>Mycobacteriales</taxon>
        <taxon>Mycobacteriaceae</taxon>
        <taxon>Mycolicibacterium</taxon>
    </lineage>
</organism>
<feature type="domain" description="T6SS Phospholipase effector Tle1-like catalytic" evidence="1">
    <location>
        <begin position="51"/>
        <end position="192"/>
    </location>
</feature>
<protein>
    <recommendedName>
        <fullName evidence="1">T6SS Phospholipase effector Tle1-like catalytic domain-containing protein</fullName>
    </recommendedName>
</protein>
<evidence type="ECO:0000313" key="2">
    <source>
        <dbReference type="EMBL" id="PEG52270.1"/>
    </source>
</evidence>
<evidence type="ECO:0000259" key="1">
    <source>
        <dbReference type="Pfam" id="PF09994"/>
    </source>
</evidence>
<dbReference type="PANTHER" id="PTHR33840:SF1">
    <property type="entry name" value="TLE1 PHOSPHOLIPASE DOMAIN-CONTAINING PROTEIN"/>
    <property type="match status" value="1"/>
</dbReference>
<gene>
    <name evidence="2" type="ORF">CRI78_22405</name>
</gene>
<dbReference type="PANTHER" id="PTHR33840">
    <property type="match status" value="1"/>
</dbReference>
<name>A0A2A7NPS4_9MYCO</name>
<dbReference type="InterPro" id="IPR018712">
    <property type="entry name" value="Tle1-like_cat"/>
</dbReference>
<proteinExistence type="predicted"/>
<comment type="caution">
    <text evidence="2">The sequence shown here is derived from an EMBL/GenBank/DDBJ whole genome shotgun (WGS) entry which is preliminary data.</text>
</comment>
<dbReference type="Pfam" id="PF09994">
    <property type="entry name" value="T6SS_Tle1-like_cat"/>
    <property type="match status" value="1"/>
</dbReference>
<dbReference type="Proteomes" id="UP000220340">
    <property type="component" value="Unassembled WGS sequence"/>
</dbReference>
<evidence type="ECO:0000313" key="3">
    <source>
        <dbReference type="Proteomes" id="UP000220340"/>
    </source>
</evidence>
<reference evidence="2 3" key="1">
    <citation type="submission" date="2017-10" db="EMBL/GenBank/DDBJ databases">
        <title>The new phylogeny of genus Mycobacterium.</title>
        <authorList>
            <person name="Tortoli E."/>
            <person name="Trovato A."/>
            <person name="Cirillo D.M."/>
        </authorList>
    </citation>
    <scope>NUCLEOTIDE SEQUENCE [LARGE SCALE GENOMIC DNA]</scope>
    <source>
        <strain evidence="2 3">IP141170001</strain>
    </source>
</reference>
<keyword evidence="3" id="KW-1185">Reference proteome</keyword>
<sequence length="295" mass="32162">MAPPGVAVKNIVLCFDHSGESNATTLFRLIDQAGQVGWRQYTNRRPEDARAAVASAYTHLVDHWQPGDDVFVFGAGSGAACAQALTRLLGTIGVLDGELRSYMLATYALPRTARTAQEWRHVTEVAAGLAERDDITLTVRFLGLWDTVRVRGTAGPVNVVAGRHALAIDAARPPQHVEGVDEVWFRGSHRDIVSSPLTLDWMLDGAERAGLRVHRAPSAHVEAESSALNLGLRRLPDNAVVHASVQMHVRTHPGYWRRLPARVQWADGDWLDRGERLLTAGPVAPLQPHTLATAS</sequence>